<protein>
    <recommendedName>
        <fullName evidence="1">Transposable element P transposase-like RNase H C-terminal domain-containing protein</fullName>
    </recommendedName>
</protein>
<dbReference type="AlphaFoldDB" id="A0AAU9TSS1"/>
<dbReference type="Proteomes" id="UP001153954">
    <property type="component" value="Unassembled WGS sequence"/>
</dbReference>
<gene>
    <name evidence="2" type="ORF">EEDITHA_LOCUS4664</name>
</gene>
<reference evidence="2" key="1">
    <citation type="submission" date="2022-03" db="EMBL/GenBank/DDBJ databases">
        <authorList>
            <person name="Tunstrom K."/>
        </authorList>
    </citation>
    <scope>NUCLEOTIDE SEQUENCE</scope>
</reference>
<evidence type="ECO:0000259" key="1">
    <source>
        <dbReference type="Pfam" id="PF21789"/>
    </source>
</evidence>
<evidence type="ECO:0000313" key="2">
    <source>
        <dbReference type="EMBL" id="CAH2088509.1"/>
    </source>
</evidence>
<feature type="domain" description="Transposable element P transposase-like RNase H C-terminal" evidence="1">
    <location>
        <begin position="56"/>
        <end position="79"/>
    </location>
</feature>
<dbReference type="InterPro" id="IPR048367">
    <property type="entry name" value="TNP-like_RNaseH_C"/>
</dbReference>
<dbReference type="EMBL" id="CAKOGL010000007">
    <property type="protein sequence ID" value="CAH2088509.1"/>
    <property type="molecule type" value="Genomic_DNA"/>
</dbReference>
<sequence>MKRFFVTLKFIGSSHKPPSKEGWIWTINGVERLWRNLVQKHPIKTLATRRLQKHALENLFGCIRENCCSNTYPTCEQFVAGIKTAILISQPKQQTNNDSVASASSTTTSALYSEVDEAININDPEIQACAYVAEKIPVNNCETCRKIFHTKMKIWNVFFLCMKRFCILKNRSFAEEASDSSLKRKVKIILHK</sequence>
<comment type="caution">
    <text evidence="2">The sequence shown here is derived from an EMBL/GenBank/DDBJ whole genome shotgun (WGS) entry which is preliminary data.</text>
</comment>
<organism evidence="2 3">
    <name type="scientific">Euphydryas editha</name>
    <name type="common">Edith's checkerspot</name>
    <dbReference type="NCBI Taxonomy" id="104508"/>
    <lineage>
        <taxon>Eukaryota</taxon>
        <taxon>Metazoa</taxon>
        <taxon>Ecdysozoa</taxon>
        <taxon>Arthropoda</taxon>
        <taxon>Hexapoda</taxon>
        <taxon>Insecta</taxon>
        <taxon>Pterygota</taxon>
        <taxon>Neoptera</taxon>
        <taxon>Endopterygota</taxon>
        <taxon>Lepidoptera</taxon>
        <taxon>Glossata</taxon>
        <taxon>Ditrysia</taxon>
        <taxon>Papilionoidea</taxon>
        <taxon>Nymphalidae</taxon>
        <taxon>Nymphalinae</taxon>
        <taxon>Euphydryas</taxon>
    </lineage>
</organism>
<dbReference type="Pfam" id="PF21789">
    <property type="entry name" value="TNP-like_RNaseH_C"/>
    <property type="match status" value="1"/>
</dbReference>
<evidence type="ECO:0000313" key="3">
    <source>
        <dbReference type="Proteomes" id="UP001153954"/>
    </source>
</evidence>
<accession>A0AAU9TSS1</accession>
<proteinExistence type="predicted"/>
<keyword evidence="3" id="KW-1185">Reference proteome</keyword>
<name>A0AAU9TSS1_EUPED</name>